<dbReference type="Pfam" id="PF00096">
    <property type="entry name" value="zf-C2H2"/>
    <property type="match status" value="1"/>
</dbReference>
<name>A0A336KNH8_CULSO</name>
<keyword evidence="6" id="KW-0238">DNA-binding</keyword>
<dbReference type="GO" id="GO:0000978">
    <property type="term" value="F:RNA polymerase II cis-regulatory region sequence-specific DNA binding"/>
    <property type="evidence" value="ECO:0007669"/>
    <property type="project" value="TreeGrafter"/>
</dbReference>
<dbReference type="GO" id="GO:0008270">
    <property type="term" value="F:zinc ion binding"/>
    <property type="evidence" value="ECO:0007669"/>
    <property type="project" value="UniProtKB-KW"/>
</dbReference>
<keyword evidence="7" id="KW-0539">Nucleus</keyword>
<dbReference type="InterPro" id="IPR036236">
    <property type="entry name" value="Znf_C2H2_sf"/>
</dbReference>
<comment type="similarity">
    <text evidence="8">Belongs to the snail C2H2-type zinc-finger protein family.</text>
</comment>
<dbReference type="PROSITE" id="PS00028">
    <property type="entry name" value="ZINC_FINGER_C2H2_1"/>
    <property type="match status" value="3"/>
</dbReference>
<proteinExistence type="inferred from homology"/>
<evidence type="ECO:0000256" key="4">
    <source>
        <dbReference type="ARBA" id="ARBA00022771"/>
    </source>
</evidence>
<dbReference type="InterPro" id="IPR013087">
    <property type="entry name" value="Znf_C2H2_type"/>
</dbReference>
<evidence type="ECO:0000256" key="1">
    <source>
        <dbReference type="ARBA" id="ARBA00004123"/>
    </source>
</evidence>
<dbReference type="GO" id="GO:0005634">
    <property type="term" value="C:nucleus"/>
    <property type="evidence" value="ECO:0007669"/>
    <property type="project" value="UniProtKB-SubCell"/>
</dbReference>
<evidence type="ECO:0000256" key="7">
    <source>
        <dbReference type="ARBA" id="ARBA00023242"/>
    </source>
</evidence>
<dbReference type="InterPro" id="IPR008598">
    <property type="entry name" value="Di19_Zn-bd"/>
</dbReference>
<dbReference type="EMBL" id="UFQT01000718">
    <property type="protein sequence ID" value="SSX26749.1"/>
    <property type="molecule type" value="Genomic_DNA"/>
</dbReference>
<dbReference type="SUPFAM" id="SSF57667">
    <property type="entry name" value="beta-beta-alpha zinc fingers"/>
    <property type="match status" value="2"/>
</dbReference>
<comment type="subcellular location">
    <subcellularLocation>
        <location evidence="1">Nucleus</location>
    </subcellularLocation>
</comment>
<dbReference type="GO" id="GO:0000981">
    <property type="term" value="F:DNA-binding transcription factor activity, RNA polymerase II-specific"/>
    <property type="evidence" value="ECO:0007669"/>
    <property type="project" value="TreeGrafter"/>
</dbReference>
<accession>A0A336KNH8</accession>
<dbReference type="EMBL" id="UFQS01000718">
    <property type="protein sequence ID" value="SSX06396.1"/>
    <property type="molecule type" value="Genomic_DNA"/>
</dbReference>
<evidence type="ECO:0000256" key="3">
    <source>
        <dbReference type="ARBA" id="ARBA00022737"/>
    </source>
</evidence>
<keyword evidence="2" id="KW-0479">Metal-binding</keyword>
<keyword evidence="3" id="KW-0677">Repeat</keyword>
<dbReference type="SMART" id="SM00355">
    <property type="entry name" value="ZnF_C2H2"/>
    <property type="match status" value="4"/>
</dbReference>
<feature type="domain" description="C2H2-type" evidence="10">
    <location>
        <begin position="83"/>
        <end position="106"/>
    </location>
</feature>
<sequence length="267" mass="31853">MEESLQDNEEIEIIDLEDDFIDRFVSRDLEAELTTMMELEDEEDSFLVDFNETAQTEYTCPLCKEIFVGKRAARDHVRRYFKYSCPTCHKRYFRDKYLQRHLKNAHLPAMNVKCPLCNKVFKAVNNLKQHLHLHSNELPYECGYEGCGKRFRQKPGLQQHIRYMHKRNENFCRICRKRVVDVHKHTERYHKTTKFRKPLPKQKEKQIIETPLGNLTNCLDNIETREEDEEEESNNGDSNDLLSATWKFEDGYEDDMSGSNEQVENFL</sequence>
<feature type="domain" description="C2H2-type" evidence="10">
    <location>
        <begin position="112"/>
        <end position="139"/>
    </location>
</feature>
<evidence type="ECO:0000313" key="11">
    <source>
        <dbReference type="EMBL" id="SSX06396.1"/>
    </source>
</evidence>
<evidence type="ECO:0000313" key="12">
    <source>
        <dbReference type="EMBL" id="SSX26749.1"/>
    </source>
</evidence>
<dbReference type="PANTHER" id="PTHR24388">
    <property type="entry name" value="ZINC FINGER PROTEIN"/>
    <property type="match status" value="1"/>
</dbReference>
<dbReference type="Gene3D" id="3.30.160.60">
    <property type="entry name" value="Classic Zinc Finger"/>
    <property type="match status" value="3"/>
</dbReference>
<feature type="domain" description="C2H2-type" evidence="10">
    <location>
        <begin position="140"/>
        <end position="170"/>
    </location>
</feature>
<dbReference type="InterPro" id="IPR050527">
    <property type="entry name" value="Snail/Krueppel_Znf"/>
</dbReference>
<gene>
    <name evidence="11" type="primary">CSON013813</name>
</gene>
<reference evidence="12" key="2">
    <citation type="submission" date="2018-07" db="EMBL/GenBank/DDBJ databases">
        <authorList>
            <person name="Quirk P.G."/>
            <person name="Krulwich T.A."/>
        </authorList>
    </citation>
    <scope>NUCLEOTIDE SEQUENCE</scope>
</reference>
<evidence type="ECO:0000259" key="10">
    <source>
        <dbReference type="PROSITE" id="PS50157"/>
    </source>
</evidence>
<evidence type="ECO:0000256" key="8">
    <source>
        <dbReference type="ARBA" id="ARBA00037948"/>
    </source>
</evidence>
<evidence type="ECO:0000256" key="9">
    <source>
        <dbReference type="PROSITE-ProRule" id="PRU00042"/>
    </source>
</evidence>
<dbReference type="AlphaFoldDB" id="A0A336KNH8"/>
<protein>
    <submittedName>
        <fullName evidence="11">CSON013813 protein</fullName>
    </submittedName>
</protein>
<evidence type="ECO:0000256" key="6">
    <source>
        <dbReference type="ARBA" id="ARBA00023125"/>
    </source>
</evidence>
<dbReference type="Pfam" id="PF05605">
    <property type="entry name" value="zf-Di19"/>
    <property type="match status" value="1"/>
</dbReference>
<evidence type="ECO:0000256" key="2">
    <source>
        <dbReference type="ARBA" id="ARBA00022723"/>
    </source>
</evidence>
<keyword evidence="5" id="KW-0862">Zinc</keyword>
<dbReference type="PROSITE" id="PS50157">
    <property type="entry name" value="ZINC_FINGER_C2H2_2"/>
    <property type="match status" value="3"/>
</dbReference>
<evidence type="ECO:0000256" key="5">
    <source>
        <dbReference type="ARBA" id="ARBA00022833"/>
    </source>
</evidence>
<dbReference type="PANTHER" id="PTHR24388:SF54">
    <property type="entry name" value="PROTEIN ESCARGOT"/>
    <property type="match status" value="1"/>
</dbReference>
<keyword evidence="4 9" id="KW-0863">Zinc-finger</keyword>
<organism evidence="11">
    <name type="scientific">Culicoides sonorensis</name>
    <name type="common">Biting midge</name>
    <dbReference type="NCBI Taxonomy" id="179676"/>
    <lineage>
        <taxon>Eukaryota</taxon>
        <taxon>Metazoa</taxon>
        <taxon>Ecdysozoa</taxon>
        <taxon>Arthropoda</taxon>
        <taxon>Hexapoda</taxon>
        <taxon>Insecta</taxon>
        <taxon>Pterygota</taxon>
        <taxon>Neoptera</taxon>
        <taxon>Endopterygota</taxon>
        <taxon>Diptera</taxon>
        <taxon>Nematocera</taxon>
        <taxon>Chironomoidea</taxon>
        <taxon>Ceratopogonidae</taxon>
        <taxon>Ceratopogoninae</taxon>
        <taxon>Culicoides</taxon>
        <taxon>Monoculicoides</taxon>
    </lineage>
</organism>
<reference evidence="11" key="1">
    <citation type="submission" date="2018-04" db="EMBL/GenBank/DDBJ databases">
        <authorList>
            <person name="Go L.Y."/>
            <person name="Mitchell J.A."/>
        </authorList>
    </citation>
    <scope>NUCLEOTIDE SEQUENCE</scope>
    <source>
        <tissue evidence="11">Whole organism</tissue>
    </source>
</reference>
<dbReference type="VEuPathDB" id="VectorBase:CSON013813"/>